<dbReference type="Gene3D" id="3.40.190.10">
    <property type="entry name" value="Periplasmic binding protein-like II"/>
    <property type="match status" value="1"/>
</dbReference>
<dbReference type="Pfam" id="PF03401">
    <property type="entry name" value="TctC"/>
    <property type="match status" value="1"/>
</dbReference>
<comment type="caution">
    <text evidence="3">The sequence shown here is derived from an EMBL/GenBank/DDBJ whole genome shotgun (WGS) entry which is preliminary data.</text>
</comment>
<keyword evidence="4" id="KW-1185">Reference proteome</keyword>
<dbReference type="CDD" id="cd07012">
    <property type="entry name" value="PBP2_Bug_TTT"/>
    <property type="match status" value="1"/>
</dbReference>
<dbReference type="Proteomes" id="UP001549320">
    <property type="component" value="Unassembled WGS sequence"/>
</dbReference>
<dbReference type="PANTHER" id="PTHR42928:SF5">
    <property type="entry name" value="BLR1237 PROTEIN"/>
    <property type="match status" value="1"/>
</dbReference>
<comment type="similarity">
    <text evidence="1">Belongs to the UPF0065 (bug) family.</text>
</comment>
<feature type="chain" id="PRO_5045099925" evidence="2">
    <location>
        <begin position="27"/>
        <end position="326"/>
    </location>
</feature>
<name>A0ABV2QA77_9BURK</name>
<dbReference type="InterPro" id="IPR005064">
    <property type="entry name" value="BUG"/>
</dbReference>
<evidence type="ECO:0000256" key="2">
    <source>
        <dbReference type="SAM" id="SignalP"/>
    </source>
</evidence>
<reference evidence="3 4" key="1">
    <citation type="submission" date="2024-06" db="EMBL/GenBank/DDBJ databases">
        <title>Sorghum-associated microbial communities from plants grown in Nebraska, USA.</title>
        <authorList>
            <person name="Schachtman D."/>
        </authorList>
    </citation>
    <scope>NUCLEOTIDE SEQUENCE [LARGE SCALE GENOMIC DNA]</scope>
    <source>
        <strain evidence="3 4">2709</strain>
    </source>
</reference>
<evidence type="ECO:0000313" key="3">
    <source>
        <dbReference type="EMBL" id="MET4577936.1"/>
    </source>
</evidence>
<organism evidence="3 4">
    <name type="scientific">Ottowia thiooxydans</name>
    <dbReference type="NCBI Taxonomy" id="219182"/>
    <lineage>
        <taxon>Bacteria</taxon>
        <taxon>Pseudomonadati</taxon>
        <taxon>Pseudomonadota</taxon>
        <taxon>Betaproteobacteria</taxon>
        <taxon>Burkholderiales</taxon>
        <taxon>Comamonadaceae</taxon>
        <taxon>Ottowia</taxon>
    </lineage>
</organism>
<proteinExistence type="inferred from homology"/>
<dbReference type="Gene3D" id="3.40.190.150">
    <property type="entry name" value="Bordetella uptake gene, domain 1"/>
    <property type="match status" value="1"/>
</dbReference>
<dbReference type="RefSeq" id="WP_354444764.1">
    <property type="nucleotide sequence ID" value="NZ_JBEPSH010000006.1"/>
</dbReference>
<accession>A0ABV2QA77</accession>
<dbReference type="SUPFAM" id="SSF53850">
    <property type="entry name" value="Periplasmic binding protein-like II"/>
    <property type="match status" value="1"/>
</dbReference>
<dbReference type="PANTHER" id="PTHR42928">
    <property type="entry name" value="TRICARBOXYLATE-BINDING PROTEIN"/>
    <property type="match status" value="1"/>
</dbReference>
<dbReference type="InterPro" id="IPR042100">
    <property type="entry name" value="Bug_dom1"/>
</dbReference>
<feature type="signal peptide" evidence="2">
    <location>
        <begin position="1"/>
        <end position="26"/>
    </location>
</feature>
<dbReference type="EMBL" id="JBEPSH010000006">
    <property type="protein sequence ID" value="MET4577936.1"/>
    <property type="molecule type" value="Genomic_DNA"/>
</dbReference>
<gene>
    <name evidence="3" type="ORF">ABIE13_003052</name>
</gene>
<protein>
    <submittedName>
        <fullName evidence="3">Tripartite-type tricarboxylate transporter receptor subunit TctC</fullName>
    </submittedName>
</protein>
<evidence type="ECO:0000256" key="1">
    <source>
        <dbReference type="ARBA" id="ARBA00006987"/>
    </source>
</evidence>
<evidence type="ECO:0000313" key="4">
    <source>
        <dbReference type="Proteomes" id="UP001549320"/>
    </source>
</evidence>
<sequence>MHALTQVLRAAATAVGAMLLATAAFANYPDKPIKLIVPYAPGGITDNLARALADGIGRELKQTIIVDNRAGAGAMVGTGAAARSPADGYTLLMASNGNMTVTPLVTRKLNYDPIRELRVITIVAEVPTVVVTNLQTPITDLRGLAAFGKANEGKLNFASLGQGNVTYLTGKKIESELGIRMTEVPYKGSVPALTALMSNDVQLYVDVLPGALPFIQAGKLKALAVPMDKRIQWLPDTPTLQEAGYSKFHAASWLGLAVPAGTPAEVVTAIQQASARFVRDEKFRATFTKAGILMMPPMDAAQVDDYVKADRDRWGALIREHNISID</sequence>
<keyword evidence="2" id="KW-0732">Signal</keyword>
<dbReference type="PIRSF" id="PIRSF017082">
    <property type="entry name" value="YflP"/>
    <property type="match status" value="1"/>
</dbReference>
<keyword evidence="3" id="KW-0675">Receptor</keyword>